<dbReference type="Pfam" id="PF02627">
    <property type="entry name" value="CMD"/>
    <property type="match status" value="1"/>
</dbReference>
<dbReference type="PANTHER" id="PTHR33570">
    <property type="entry name" value="4-CARBOXYMUCONOLACTONE DECARBOXYLASE FAMILY PROTEIN"/>
    <property type="match status" value="1"/>
</dbReference>
<dbReference type="RefSeq" id="WP_166197988.1">
    <property type="nucleotide sequence ID" value="NZ_JAAOIV010000012.1"/>
</dbReference>
<sequence length="139" mass="14923">MTERQRQFDSGMAVLDSIDGKAGTAVIDALADISPELAHQVVAWGFGEIYSRSGLTPRDRQLVTLGMLTALGGCEPQLDVHVNAALNVGLTPHQIVEALLHTAVYCGFPRAVYCGFPRALNATFAAKQVFADRELLPIS</sequence>
<keyword evidence="3" id="KW-1185">Reference proteome</keyword>
<reference evidence="2" key="1">
    <citation type="submission" date="2020-03" db="EMBL/GenBank/DDBJ databases">
        <title>Draft sequencing of Calidifontibacter sp. DB0510.</title>
        <authorList>
            <person name="Kim D.-U."/>
        </authorList>
    </citation>
    <scope>NUCLEOTIDE SEQUENCE</scope>
    <source>
        <strain evidence="2">DB0510</strain>
    </source>
</reference>
<name>A0A967EA45_9MICO</name>
<evidence type="ECO:0000259" key="1">
    <source>
        <dbReference type="Pfam" id="PF02627"/>
    </source>
</evidence>
<dbReference type="AlphaFoldDB" id="A0A967EA45"/>
<dbReference type="GO" id="GO:0051920">
    <property type="term" value="F:peroxiredoxin activity"/>
    <property type="evidence" value="ECO:0007669"/>
    <property type="project" value="InterPro"/>
</dbReference>
<dbReference type="InterPro" id="IPR052512">
    <property type="entry name" value="4CMD/NDH-1_regulator"/>
</dbReference>
<dbReference type="Gene3D" id="1.20.1290.10">
    <property type="entry name" value="AhpD-like"/>
    <property type="match status" value="1"/>
</dbReference>
<organism evidence="2 3">
    <name type="scientific">Metallococcus carri</name>
    <dbReference type="NCBI Taxonomy" id="1656884"/>
    <lineage>
        <taxon>Bacteria</taxon>
        <taxon>Bacillati</taxon>
        <taxon>Actinomycetota</taxon>
        <taxon>Actinomycetes</taxon>
        <taxon>Micrococcales</taxon>
        <taxon>Dermacoccaceae</taxon>
        <taxon>Metallococcus</taxon>
    </lineage>
</organism>
<comment type="caution">
    <text evidence="2">The sequence shown here is derived from an EMBL/GenBank/DDBJ whole genome shotgun (WGS) entry which is preliminary data.</text>
</comment>
<evidence type="ECO:0000313" key="2">
    <source>
        <dbReference type="EMBL" id="NHN57077.1"/>
    </source>
</evidence>
<proteinExistence type="predicted"/>
<dbReference type="SUPFAM" id="SSF69118">
    <property type="entry name" value="AhpD-like"/>
    <property type="match status" value="1"/>
</dbReference>
<gene>
    <name evidence="2" type="ORF">G9U51_15000</name>
</gene>
<feature type="domain" description="Carboxymuconolactone decarboxylase-like" evidence="1">
    <location>
        <begin position="35"/>
        <end position="112"/>
    </location>
</feature>
<dbReference type="PANTHER" id="PTHR33570:SF10">
    <property type="entry name" value="GAMMA-CARBOXYMUCONOLACTONE DECARBOXYLASE"/>
    <property type="match status" value="1"/>
</dbReference>
<dbReference type="EMBL" id="JAAOIV010000012">
    <property type="protein sequence ID" value="NHN57077.1"/>
    <property type="molecule type" value="Genomic_DNA"/>
</dbReference>
<dbReference type="InterPro" id="IPR029032">
    <property type="entry name" value="AhpD-like"/>
</dbReference>
<evidence type="ECO:0000313" key="3">
    <source>
        <dbReference type="Proteomes" id="UP000744769"/>
    </source>
</evidence>
<accession>A0A967EA45</accession>
<dbReference type="InterPro" id="IPR003779">
    <property type="entry name" value="CMD-like"/>
</dbReference>
<dbReference type="Proteomes" id="UP000744769">
    <property type="component" value="Unassembled WGS sequence"/>
</dbReference>
<protein>
    <submittedName>
        <fullName evidence="2">Carboxymuconolactone decarboxylase family protein</fullName>
    </submittedName>
</protein>